<evidence type="ECO:0000256" key="7">
    <source>
        <dbReference type="RuleBase" id="RU363032"/>
    </source>
</evidence>
<sequence length="864" mass="99946">MLKRKLNSLTTRETFKINNRYAQPPTKLFTWLMIIIAIILTIFGFMFLKNSWEEFFSSFSQLGDTIKEMLKWDFKKFSTPNSFGDTFLGKAFTSLGSTLIMSFSGTIIGVAIAIPVAMCSSFNIIHNKFINNLCKTIMALLRTIPAFTFALILIGYFGQTTLSVTIAIAIFTFSITGKLFLERIEHVNFKIYSAMQATGASKMRSFRSAIVPQISHNILSITFYSLETNIRYIAIIGGMSSVGIGELIQNNIDFQQWDRAGFLLFLLIMVVLILEIIIYFVKNFILKDKDFILDFKERESMLSNTKKRLKKTNLKFYISEVIIQKYKKIKETTHLSKAEKKNLKNKQKEEVKYFKYQHKNNIKKDVLHFETVKQTEVNSKKWFVYNDILKQNVRLDKTYLTKFNIEVESMKSKLYQESKLEIAKKHEEYLKELTTEKALKSAPKKWIKRAILYTVLIALFIYSFSKINFHLESEATIKQTNSNIKSILNISWNSLFSKTDVAPYSVIYLLFETLSIAIVGTVLGVIMAYILGLLSAETIVNIYVAKVFVIITSIIRAVPTYIYAIIFISLVGLGPFNGAIALAMGTTGMLTKYNREIFEDVNLKISSQLQATGLNSLQRFRYGIIPQTTSSIISYIIYRFDINFKEVSSLGIVGAGNLGYLLSTYFNDQLFNEFGALLFGIALFTLLIEYIATILRTKLNQGVNPKFIDYLIIEIKNKMYIKYKANEYLINKKAIYSYDESRAFYSYINKKLFELEKQIRKENGISHKEAYLKAFSRLANTTFESYEELSSRYRLITYKLTKDRIDYLNSIKLDYKENIKQYKTTLKENLDKKIDTNTKYFKIEYKKSKKNAKDILKYKRSSLA</sequence>
<dbReference type="CDD" id="cd06261">
    <property type="entry name" value="TM_PBP2"/>
    <property type="match status" value="2"/>
</dbReference>
<dbReference type="PATRIC" id="fig|1276258.3.peg.192"/>
<dbReference type="GO" id="GO:0005886">
    <property type="term" value="C:plasma membrane"/>
    <property type="evidence" value="ECO:0007669"/>
    <property type="project" value="UniProtKB-SubCell"/>
</dbReference>
<keyword evidence="4 7" id="KW-0812">Transmembrane</keyword>
<dbReference type="PANTHER" id="PTHR30043">
    <property type="entry name" value="PHOSPHONATES TRANSPORT SYSTEM PERMEASE PROTEIN"/>
    <property type="match status" value="1"/>
</dbReference>
<feature type="transmembrane region" description="Helical" evidence="7">
    <location>
        <begin position="230"/>
        <end position="248"/>
    </location>
</feature>
<feature type="domain" description="ABC transmembrane type-1" evidence="8">
    <location>
        <begin position="510"/>
        <end position="696"/>
    </location>
</feature>
<accession>V5RHP0</accession>
<feature type="transmembrane region" description="Helical" evidence="7">
    <location>
        <begin position="162"/>
        <end position="181"/>
    </location>
</feature>
<name>V5RHP0_SPIAP</name>
<organism evidence="9 10">
    <name type="scientific">Spiroplasma apis B31</name>
    <dbReference type="NCBI Taxonomy" id="1276258"/>
    <lineage>
        <taxon>Bacteria</taxon>
        <taxon>Bacillati</taxon>
        <taxon>Mycoplasmatota</taxon>
        <taxon>Mollicutes</taxon>
        <taxon>Entomoplasmatales</taxon>
        <taxon>Spiroplasmataceae</taxon>
        <taxon>Spiroplasma</taxon>
    </lineage>
</organism>
<reference evidence="9 10" key="1">
    <citation type="journal article" date="2014" name="Genome Announc.">
        <title>Complete Genome Sequence of Spiroplasma apis B31T (ATCC 33834), a Bacterium Associated with May Disease of Honeybees (Apis mellifera).</title>
        <authorList>
            <person name="Ku C."/>
            <person name="Lo W.S."/>
            <person name="Chen L.L."/>
            <person name="Kuo C.H."/>
        </authorList>
    </citation>
    <scope>NUCLEOTIDE SEQUENCE [LARGE SCALE GENOMIC DNA]</scope>
    <source>
        <strain evidence="9">B31</strain>
    </source>
</reference>
<keyword evidence="3" id="KW-1003">Cell membrane</keyword>
<dbReference type="OrthoDB" id="8557224at2"/>
<evidence type="ECO:0000313" key="9">
    <source>
        <dbReference type="EMBL" id="AHB36044.1"/>
    </source>
</evidence>
<gene>
    <name evidence="9" type="primary">phnE</name>
    <name evidence="9" type="ORF">SAPIS_v1c01980</name>
</gene>
<evidence type="ECO:0000256" key="6">
    <source>
        <dbReference type="ARBA" id="ARBA00023136"/>
    </source>
</evidence>
<dbReference type="KEGG" id="sapi:SAPIS_v1c01980"/>
<evidence type="ECO:0000256" key="5">
    <source>
        <dbReference type="ARBA" id="ARBA00022989"/>
    </source>
</evidence>
<feature type="transmembrane region" description="Helical" evidence="7">
    <location>
        <begin position="642"/>
        <end position="662"/>
    </location>
</feature>
<feature type="transmembrane region" description="Helical" evidence="7">
    <location>
        <begin position="260"/>
        <end position="281"/>
    </location>
</feature>
<dbReference type="STRING" id="1276258.SAPIS_v1c01980"/>
<evidence type="ECO:0000313" key="10">
    <source>
        <dbReference type="Proteomes" id="UP000018550"/>
    </source>
</evidence>
<keyword evidence="6 7" id="KW-0472">Membrane</keyword>
<evidence type="ECO:0000259" key="8">
    <source>
        <dbReference type="PROSITE" id="PS50928"/>
    </source>
</evidence>
<feature type="domain" description="ABC transmembrane type-1" evidence="8">
    <location>
        <begin position="95"/>
        <end position="278"/>
    </location>
</feature>
<dbReference type="InterPro" id="IPR000515">
    <property type="entry name" value="MetI-like"/>
</dbReference>
<proteinExistence type="inferred from homology"/>
<dbReference type="PANTHER" id="PTHR30043:SF1">
    <property type="entry name" value="ABC TRANSPORT SYSTEM PERMEASE PROTEIN P69"/>
    <property type="match status" value="1"/>
</dbReference>
<dbReference type="InterPro" id="IPR035906">
    <property type="entry name" value="MetI-like_sf"/>
</dbReference>
<dbReference type="Gene3D" id="1.10.3720.10">
    <property type="entry name" value="MetI-like"/>
    <property type="match status" value="2"/>
</dbReference>
<dbReference type="Pfam" id="PF00528">
    <property type="entry name" value="BPD_transp_1"/>
    <property type="match status" value="2"/>
</dbReference>
<feature type="transmembrane region" description="Helical" evidence="7">
    <location>
        <begin position="538"/>
        <end position="555"/>
    </location>
</feature>
<dbReference type="Proteomes" id="UP000018550">
    <property type="component" value="Chromosome"/>
</dbReference>
<comment type="subcellular location">
    <subcellularLocation>
        <location evidence="1 7">Cell membrane</location>
        <topology evidence="1 7">Multi-pass membrane protein</topology>
    </subcellularLocation>
</comment>
<evidence type="ECO:0000256" key="2">
    <source>
        <dbReference type="ARBA" id="ARBA00022448"/>
    </source>
</evidence>
<feature type="transmembrane region" description="Helical" evidence="7">
    <location>
        <begin position="561"/>
        <end position="585"/>
    </location>
</feature>
<evidence type="ECO:0000256" key="1">
    <source>
        <dbReference type="ARBA" id="ARBA00004651"/>
    </source>
</evidence>
<keyword evidence="2 7" id="KW-0813">Transport</keyword>
<dbReference type="PROSITE" id="PS50928">
    <property type="entry name" value="ABC_TM1"/>
    <property type="match status" value="2"/>
</dbReference>
<feature type="transmembrane region" description="Helical" evidence="7">
    <location>
        <begin position="506"/>
        <end position="531"/>
    </location>
</feature>
<comment type="similarity">
    <text evidence="7">Belongs to the binding-protein-dependent transport system permease family.</text>
</comment>
<feature type="transmembrane region" description="Helical" evidence="7">
    <location>
        <begin position="28"/>
        <end position="48"/>
    </location>
</feature>
<dbReference type="RefSeq" id="WP_023788978.1">
    <property type="nucleotide sequence ID" value="NC_022998.1"/>
</dbReference>
<dbReference type="EMBL" id="CP006682">
    <property type="protein sequence ID" value="AHB36044.1"/>
    <property type="molecule type" value="Genomic_DNA"/>
</dbReference>
<evidence type="ECO:0000256" key="3">
    <source>
        <dbReference type="ARBA" id="ARBA00022475"/>
    </source>
</evidence>
<evidence type="ECO:0000256" key="4">
    <source>
        <dbReference type="ARBA" id="ARBA00022692"/>
    </source>
</evidence>
<dbReference type="HOGENOM" id="CLU_329502_0_0_14"/>
<dbReference type="SUPFAM" id="SSF161098">
    <property type="entry name" value="MetI-like"/>
    <property type="match status" value="2"/>
</dbReference>
<feature type="transmembrane region" description="Helical" evidence="7">
    <location>
        <begin position="674"/>
        <end position="692"/>
    </location>
</feature>
<protein>
    <submittedName>
        <fullName evidence="9">Phosphonate transport system permease protein</fullName>
    </submittedName>
</protein>
<dbReference type="GO" id="GO:0055085">
    <property type="term" value="P:transmembrane transport"/>
    <property type="evidence" value="ECO:0007669"/>
    <property type="project" value="InterPro"/>
</dbReference>
<dbReference type="AlphaFoldDB" id="V5RHP0"/>
<dbReference type="eggNOG" id="COG3639">
    <property type="taxonomic scope" value="Bacteria"/>
</dbReference>
<feature type="transmembrane region" description="Helical" evidence="7">
    <location>
        <begin position="446"/>
        <end position="464"/>
    </location>
</feature>
<keyword evidence="10" id="KW-1185">Reference proteome</keyword>
<keyword evidence="5 7" id="KW-1133">Transmembrane helix</keyword>
<feature type="transmembrane region" description="Helical" evidence="7">
    <location>
        <begin position="137"/>
        <end position="156"/>
    </location>
</feature>
<feature type="transmembrane region" description="Helical" evidence="7">
    <location>
        <begin position="99"/>
        <end position="125"/>
    </location>
</feature>